<dbReference type="RefSeq" id="WP_091198231.1">
    <property type="nucleotide sequence ID" value="NZ_FOVE01000030.1"/>
</dbReference>
<dbReference type="SMART" id="SM00062">
    <property type="entry name" value="PBPb"/>
    <property type="match status" value="1"/>
</dbReference>
<gene>
    <name evidence="3" type="ORF">SAMN05660284_02780</name>
</gene>
<evidence type="ECO:0000256" key="1">
    <source>
        <dbReference type="ARBA" id="ARBA00022729"/>
    </source>
</evidence>
<dbReference type="STRING" id="83765.SAMN05660284_02780"/>
<protein>
    <submittedName>
        <fullName evidence="3">Polar amino acid transport system substrate-binding protein</fullName>
    </submittedName>
</protein>
<evidence type="ECO:0000259" key="2">
    <source>
        <dbReference type="SMART" id="SM00062"/>
    </source>
</evidence>
<keyword evidence="4" id="KW-1185">Reference proteome</keyword>
<dbReference type="AlphaFoldDB" id="A0A1I5DYX9"/>
<dbReference type="EMBL" id="FOVE01000030">
    <property type="protein sequence ID" value="SFO04061.1"/>
    <property type="molecule type" value="Genomic_DNA"/>
</dbReference>
<dbReference type="Pfam" id="PF00497">
    <property type="entry name" value="SBP_bac_3"/>
    <property type="match status" value="1"/>
</dbReference>
<dbReference type="PANTHER" id="PTHR35936">
    <property type="entry name" value="MEMBRANE-BOUND LYTIC MUREIN TRANSGLYCOSYLASE F"/>
    <property type="match status" value="1"/>
</dbReference>
<dbReference type="PANTHER" id="PTHR35936:SF17">
    <property type="entry name" value="ARGININE-BINDING EXTRACELLULAR PROTEIN ARTP"/>
    <property type="match status" value="1"/>
</dbReference>
<proteinExistence type="predicted"/>
<dbReference type="Gene3D" id="3.40.190.10">
    <property type="entry name" value="Periplasmic binding protein-like II"/>
    <property type="match status" value="2"/>
</dbReference>
<sequence length="244" mass="26092">MNTASHLANALAPEGVLRVSINYGNPVLAHRDAKTGAPAGISVDIALELARRLGVTTEFVTFDAARKSVEALESGVADIGFFAADPSRSKDIHFTAPYLMIEGCYLVRECAPVKINDDVDQPGIKVAVGKGSAYDLFLSRNLKHAEIVRADNPALVIEVFKNENIDVAAGVKQQLLADMKKMPGLRMLDGRFMEIHQALALPAAKGSAACEFMDAFAESIKRSGFITEAIHRHGIPGVNVPGIA</sequence>
<feature type="domain" description="Solute-binding protein family 3/N-terminal" evidence="2">
    <location>
        <begin position="16"/>
        <end position="236"/>
    </location>
</feature>
<organism evidence="3 4">
    <name type="scientific">Formivibrio citricus</name>
    <dbReference type="NCBI Taxonomy" id="83765"/>
    <lineage>
        <taxon>Bacteria</taxon>
        <taxon>Pseudomonadati</taxon>
        <taxon>Pseudomonadota</taxon>
        <taxon>Betaproteobacteria</taxon>
        <taxon>Neisseriales</taxon>
        <taxon>Chitinibacteraceae</taxon>
        <taxon>Formivibrio</taxon>
    </lineage>
</organism>
<name>A0A1I5DYX9_9NEIS</name>
<dbReference type="OrthoDB" id="571173at2"/>
<evidence type="ECO:0000313" key="3">
    <source>
        <dbReference type="EMBL" id="SFO04061.1"/>
    </source>
</evidence>
<accession>A0A1I5DYX9</accession>
<keyword evidence="1" id="KW-0732">Signal</keyword>
<dbReference type="CDD" id="cd13623">
    <property type="entry name" value="PBP2_AA_hypothetical"/>
    <property type="match status" value="1"/>
</dbReference>
<reference evidence="4" key="1">
    <citation type="submission" date="2016-10" db="EMBL/GenBank/DDBJ databases">
        <authorList>
            <person name="Varghese N."/>
            <person name="Submissions S."/>
        </authorList>
    </citation>
    <scope>NUCLEOTIDE SEQUENCE [LARGE SCALE GENOMIC DNA]</scope>
    <source>
        <strain evidence="4">DSM 6150</strain>
    </source>
</reference>
<dbReference type="Proteomes" id="UP000242869">
    <property type="component" value="Unassembled WGS sequence"/>
</dbReference>
<dbReference type="SUPFAM" id="SSF53850">
    <property type="entry name" value="Periplasmic binding protein-like II"/>
    <property type="match status" value="1"/>
</dbReference>
<evidence type="ECO:0000313" key="4">
    <source>
        <dbReference type="Proteomes" id="UP000242869"/>
    </source>
</evidence>
<dbReference type="InterPro" id="IPR001638">
    <property type="entry name" value="Solute-binding_3/MltF_N"/>
</dbReference>